<protein>
    <submittedName>
        <fullName evidence="1">Porin family protein</fullName>
    </submittedName>
</protein>
<comment type="caution">
    <text evidence="1">The sequence shown here is derived from an EMBL/GenBank/DDBJ whole genome shotgun (WGS) entry which is preliminary data.</text>
</comment>
<dbReference type="EMBL" id="JAHKNG010000005">
    <property type="protein sequence ID" value="MBU3029391.1"/>
    <property type="molecule type" value="Genomic_DNA"/>
</dbReference>
<accession>A0ABS6AJ23</accession>
<sequence length="228" mass="24887">MPAFAQDSDWDFDVSIYLFAAETDTSAATPAGTIDSTLSFSDALSDLKMGFMGAFGASNGQWSFVLDYLYYDLGSDLAVKGPRVTAGNADLTIQIMNGYAGYRIYDNGTTKADLVGGLRWFDVQSDLSLTTAAGAFNRSDDTSWTFGLVGARLQQQLAPRWQGTVFVDYGGFSSDDQTWQVLLTADYAINDDWAVRGGYRYLAVEHGTDRGDFSFRQSGPVLAAVYKF</sequence>
<keyword evidence="2" id="KW-1185">Reference proteome</keyword>
<gene>
    <name evidence="1" type="ORF">KNW02_04540</name>
</gene>
<name>A0ABS6AJ23_9RHOB</name>
<evidence type="ECO:0000313" key="2">
    <source>
        <dbReference type="Proteomes" id="UP001166191"/>
    </source>
</evidence>
<dbReference type="Proteomes" id="UP001166191">
    <property type="component" value="Unassembled WGS sequence"/>
</dbReference>
<proteinExistence type="predicted"/>
<evidence type="ECO:0000313" key="1">
    <source>
        <dbReference type="EMBL" id="MBU3029391.1"/>
    </source>
</evidence>
<organism evidence="1 2">
    <name type="scientific">Paracoccus marinaquae</name>
    <dbReference type="NCBI Taxonomy" id="2841926"/>
    <lineage>
        <taxon>Bacteria</taxon>
        <taxon>Pseudomonadati</taxon>
        <taxon>Pseudomonadota</taxon>
        <taxon>Alphaproteobacteria</taxon>
        <taxon>Rhodobacterales</taxon>
        <taxon>Paracoccaceae</taxon>
        <taxon>Paracoccus</taxon>
    </lineage>
</organism>
<reference evidence="1" key="1">
    <citation type="submission" date="2021-06" db="EMBL/GenBank/DDBJ databases">
        <title>Paracoccus bacterium XHP0099 sp. nov., isolated from the surface waters of the Yellow Sea.</title>
        <authorList>
            <person name="Xue H."/>
            <person name="Zhang D."/>
        </authorList>
    </citation>
    <scope>NUCLEOTIDE SEQUENCE</scope>
    <source>
        <strain evidence="1">XHP0099</strain>
    </source>
</reference>